<accession>A0A4R3SZA0</accession>
<feature type="domain" description="BIG2" evidence="2">
    <location>
        <begin position="259"/>
        <end position="331"/>
    </location>
</feature>
<dbReference type="SMART" id="SM00635">
    <property type="entry name" value="BID_2"/>
    <property type="match status" value="4"/>
</dbReference>
<dbReference type="AlphaFoldDB" id="A0A4R3SZA0"/>
<feature type="domain" description="BIG2" evidence="2">
    <location>
        <begin position="117"/>
        <end position="185"/>
    </location>
</feature>
<feature type="domain" description="BIG2" evidence="2">
    <location>
        <begin position="187"/>
        <end position="257"/>
    </location>
</feature>
<reference evidence="3 4" key="1">
    <citation type="submission" date="2019-03" db="EMBL/GenBank/DDBJ databases">
        <title>Genomic Encyclopedia of Type Strains, Phase IV (KMG-IV): sequencing the most valuable type-strain genomes for metagenomic binning, comparative biology and taxonomic classification.</title>
        <authorList>
            <person name="Goeker M."/>
        </authorList>
    </citation>
    <scope>NUCLEOTIDE SEQUENCE [LARGE SCALE GENOMIC DNA]</scope>
    <source>
        <strain evidence="3 4">DSM 29481</strain>
    </source>
</reference>
<dbReference type="EMBL" id="SMBP01000028">
    <property type="protein sequence ID" value="TCU53587.1"/>
    <property type="molecule type" value="Genomic_DNA"/>
</dbReference>
<feature type="signal peptide" evidence="1">
    <location>
        <begin position="1"/>
        <end position="26"/>
    </location>
</feature>
<dbReference type="Proteomes" id="UP000295773">
    <property type="component" value="Unassembled WGS sequence"/>
</dbReference>
<dbReference type="InterPro" id="IPR008964">
    <property type="entry name" value="Invasin/intimin_cell_adhesion"/>
</dbReference>
<dbReference type="SUPFAM" id="SSF49373">
    <property type="entry name" value="Invasin/intimin cell-adhesion fragments"/>
    <property type="match status" value="4"/>
</dbReference>
<feature type="domain" description="BIG2" evidence="2">
    <location>
        <begin position="37"/>
        <end position="114"/>
    </location>
</feature>
<dbReference type="Pfam" id="PF02368">
    <property type="entry name" value="Big_2"/>
    <property type="match status" value="2"/>
</dbReference>
<keyword evidence="4" id="KW-1185">Reference proteome</keyword>
<evidence type="ECO:0000313" key="4">
    <source>
        <dbReference type="Proteomes" id="UP000295773"/>
    </source>
</evidence>
<dbReference type="PANTHER" id="PTHR23019:SF0">
    <property type="entry name" value="NUCLEAR PORE MEMBRANE GLYCOPROTEIN 210"/>
    <property type="match status" value="1"/>
</dbReference>
<organism evidence="3 4">
    <name type="scientific">Longicatena caecimuris</name>
    <dbReference type="NCBI Taxonomy" id="1796635"/>
    <lineage>
        <taxon>Bacteria</taxon>
        <taxon>Bacillati</taxon>
        <taxon>Bacillota</taxon>
        <taxon>Erysipelotrichia</taxon>
        <taxon>Erysipelotrichales</taxon>
        <taxon>Erysipelotrichaceae</taxon>
        <taxon>Longicatena</taxon>
    </lineage>
</organism>
<dbReference type="InterPro" id="IPR003343">
    <property type="entry name" value="Big_2"/>
</dbReference>
<sequence length="451" mass="48959">MKICKKLIGCLMSLFIVFSMMGPVQAATMESQRNDVSVSKISFNYISKTLYTNEHLQLKATLTPSNATNSAITWSSSNTKVASVNSTGLVYTKAPGTATITAMTSNGITKTCKITVLKRGLTTTSASLYVKGTTKLTFKGSYGTVTWSSDKKSVATVDKYGKVTAVRPGTAYITAKSKTAISRCKITVKQPALNKHSASLYLGSHMTLKVTGGTGAITWTSSNKSIATVNSKGYVTTKKAGTVYIKAKRNGYTAQCKLTVKKPSVNATSKSIYTGFYTTLKVNGGTGKITWSSSNKNIATVNSSGRVVGKKAGTAYIYAKRNGYTTKCKVSVKENAKSYNVSTNVFDYDRGDPSVAVRKVYYSGGALRLDTYVVNNRMTTVKNFKKINFKIYDYTGKLIANQTFTNFALNINPYSYKKITFKFSSAGTLKKGALLYKGITGYYEGSYTYTY</sequence>
<dbReference type="Gene3D" id="2.60.40.1080">
    <property type="match status" value="4"/>
</dbReference>
<evidence type="ECO:0000259" key="2">
    <source>
        <dbReference type="SMART" id="SM00635"/>
    </source>
</evidence>
<dbReference type="InterPro" id="IPR045197">
    <property type="entry name" value="NUP210-like"/>
</dbReference>
<dbReference type="RefSeq" id="WP_132225703.1">
    <property type="nucleotide sequence ID" value="NZ_JANKBG010000029.1"/>
</dbReference>
<keyword evidence="1" id="KW-0732">Signal</keyword>
<dbReference type="PANTHER" id="PTHR23019">
    <property type="entry name" value="NUCLEAR PORE MEMBRANE GLYCOPROTEIN GP210-RELATED"/>
    <property type="match status" value="1"/>
</dbReference>
<name>A0A4R3SZA0_9FIRM</name>
<gene>
    <name evidence="3" type="ORF">EDD61_12823</name>
</gene>
<protein>
    <submittedName>
        <fullName evidence="3">Ig-like protein group 2</fullName>
    </submittedName>
</protein>
<dbReference type="Pfam" id="PF26182">
    <property type="entry name" value="Ig_NUP210_5th"/>
    <property type="match status" value="2"/>
</dbReference>
<proteinExistence type="predicted"/>
<evidence type="ECO:0000313" key="3">
    <source>
        <dbReference type="EMBL" id="TCU53587.1"/>
    </source>
</evidence>
<comment type="caution">
    <text evidence="3">The sequence shown here is derived from an EMBL/GenBank/DDBJ whole genome shotgun (WGS) entry which is preliminary data.</text>
</comment>
<feature type="chain" id="PRO_5020631876" evidence="1">
    <location>
        <begin position="27"/>
        <end position="451"/>
    </location>
</feature>
<evidence type="ECO:0000256" key="1">
    <source>
        <dbReference type="SAM" id="SignalP"/>
    </source>
</evidence>